<keyword evidence="1" id="KW-1133">Transmembrane helix</keyword>
<protein>
    <submittedName>
        <fullName evidence="2">Uncharacterized protein</fullName>
    </submittedName>
</protein>
<accession>A0A0K2U3C9</accession>
<keyword evidence="1" id="KW-0472">Membrane</keyword>
<evidence type="ECO:0000313" key="2">
    <source>
        <dbReference type="EMBL" id="CDW32201.1"/>
    </source>
</evidence>
<keyword evidence="1" id="KW-0812">Transmembrane</keyword>
<dbReference type="AlphaFoldDB" id="A0A0K2U3C9"/>
<sequence>MKKFSLGMYKRNIWYMSIITFIISRNLSYKMKDRKAQNLLVVGQFRDYGNYGMITQ</sequence>
<dbReference type="EMBL" id="HACA01014840">
    <property type="protein sequence ID" value="CDW32201.1"/>
    <property type="molecule type" value="Transcribed_RNA"/>
</dbReference>
<organism evidence="2">
    <name type="scientific">Lepeophtheirus salmonis</name>
    <name type="common">Salmon louse</name>
    <name type="synonym">Caligus salmonis</name>
    <dbReference type="NCBI Taxonomy" id="72036"/>
    <lineage>
        <taxon>Eukaryota</taxon>
        <taxon>Metazoa</taxon>
        <taxon>Ecdysozoa</taxon>
        <taxon>Arthropoda</taxon>
        <taxon>Crustacea</taxon>
        <taxon>Multicrustacea</taxon>
        <taxon>Hexanauplia</taxon>
        <taxon>Copepoda</taxon>
        <taxon>Siphonostomatoida</taxon>
        <taxon>Caligidae</taxon>
        <taxon>Lepeophtheirus</taxon>
    </lineage>
</organism>
<reference evidence="2" key="1">
    <citation type="submission" date="2014-05" db="EMBL/GenBank/DDBJ databases">
        <authorList>
            <person name="Chronopoulou M."/>
        </authorList>
    </citation>
    <scope>NUCLEOTIDE SEQUENCE</scope>
    <source>
        <tissue evidence="2">Whole organism</tissue>
    </source>
</reference>
<name>A0A0K2U3C9_LEPSM</name>
<evidence type="ECO:0000256" key="1">
    <source>
        <dbReference type="SAM" id="Phobius"/>
    </source>
</evidence>
<proteinExistence type="predicted"/>
<feature type="transmembrane region" description="Helical" evidence="1">
    <location>
        <begin position="12"/>
        <end position="29"/>
    </location>
</feature>